<name>A0A7J9A2Y6_9ROSI</name>
<comment type="caution">
    <text evidence="2">The sequence shown here is derived from an EMBL/GenBank/DDBJ whole genome shotgun (WGS) entry which is preliminary data.</text>
</comment>
<feature type="region of interest" description="Disordered" evidence="1">
    <location>
        <begin position="54"/>
        <end position="75"/>
    </location>
</feature>
<proteinExistence type="predicted"/>
<dbReference type="AlphaFoldDB" id="A0A7J9A2Y6"/>
<organism evidence="2 3">
    <name type="scientific">Gossypium laxum</name>
    <dbReference type="NCBI Taxonomy" id="34288"/>
    <lineage>
        <taxon>Eukaryota</taxon>
        <taxon>Viridiplantae</taxon>
        <taxon>Streptophyta</taxon>
        <taxon>Embryophyta</taxon>
        <taxon>Tracheophyta</taxon>
        <taxon>Spermatophyta</taxon>
        <taxon>Magnoliopsida</taxon>
        <taxon>eudicotyledons</taxon>
        <taxon>Gunneridae</taxon>
        <taxon>Pentapetalae</taxon>
        <taxon>rosids</taxon>
        <taxon>malvids</taxon>
        <taxon>Malvales</taxon>
        <taxon>Malvaceae</taxon>
        <taxon>Malvoideae</taxon>
        <taxon>Gossypium</taxon>
    </lineage>
</organism>
<evidence type="ECO:0000313" key="2">
    <source>
        <dbReference type="EMBL" id="MBA0718222.1"/>
    </source>
</evidence>
<gene>
    <name evidence="2" type="ORF">Golax_005979</name>
</gene>
<reference evidence="2 3" key="1">
    <citation type="journal article" date="2019" name="Genome Biol. Evol.">
        <title>Insights into the evolution of the New World diploid cottons (Gossypium, subgenus Houzingenia) based on genome sequencing.</title>
        <authorList>
            <person name="Grover C.E."/>
            <person name="Arick M.A. 2nd"/>
            <person name="Thrash A."/>
            <person name="Conover J.L."/>
            <person name="Sanders W.S."/>
            <person name="Peterson D.G."/>
            <person name="Frelichowski J.E."/>
            <person name="Scheffler J.A."/>
            <person name="Scheffler B.E."/>
            <person name="Wendel J.F."/>
        </authorList>
    </citation>
    <scope>NUCLEOTIDE SEQUENCE [LARGE SCALE GENOMIC DNA]</scope>
    <source>
        <strain evidence="2">4</strain>
        <tissue evidence="2">Leaf</tissue>
    </source>
</reference>
<dbReference type="EMBL" id="JABEZV010000008">
    <property type="protein sequence ID" value="MBA0718222.1"/>
    <property type="molecule type" value="Genomic_DNA"/>
</dbReference>
<sequence length="142" mass="15840">MNRSVFFEELHADVANEMNLEEGSNDNGCEIDAFLDEMDDDLATQSQLSNPNKVDSTFLKKKRKSSEASESDSSTSLIDAVTLLGDNIRIVGLDLSEIKGLTDDEQIDALIKIPDHPMQILVFLSLPPSMRLAWVRKFISTH</sequence>
<evidence type="ECO:0000256" key="1">
    <source>
        <dbReference type="SAM" id="MobiDB-lite"/>
    </source>
</evidence>
<accession>A0A7J9A2Y6</accession>
<keyword evidence="3" id="KW-1185">Reference proteome</keyword>
<evidence type="ECO:0000313" key="3">
    <source>
        <dbReference type="Proteomes" id="UP000593574"/>
    </source>
</evidence>
<protein>
    <submittedName>
        <fullName evidence="2">Uncharacterized protein</fullName>
    </submittedName>
</protein>
<dbReference type="Proteomes" id="UP000593574">
    <property type="component" value="Unassembled WGS sequence"/>
</dbReference>